<accession>A0AC34QZ68</accession>
<dbReference type="Proteomes" id="UP000887576">
    <property type="component" value="Unplaced"/>
</dbReference>
<proteinExistence type="predicted"/>
<sequence length="176" mass="20631">MFLFRQNYPDIEDPEYLKCCGHIHVRKLARYIAFIFLILTAFEIFLMVNYSRYYVIDFIFVTNVFIFVLLAEKLQKPGFYLPSLVYLGFYIIVGIPLLFICITVRFFTSPETLGPDAEKIKDVSEKLLFVFIIFATCAILEAIYIYFWEVIYDARHYMIKEVKSGNVAAAYASQQP</sequence>
<evidence type="ECO:0000313" key="2">
    <source>
        <dbReference type="WBParaSite" id="JU765_v2.g20567.t1"/>
    </source>
</evidence>
<evidence type="ECO:0000313" key="1">
    <source>
        <dbReference type="Proteomes" id="UP000887576"/>
    </source>
</evidence>
<name>A0AC34QZ68_9BILA</name>
<organism evidence="1 2">
    <name type="scientific">Panagrolaimus sp. JU765</name>
    <dbReference type="NCBI Taxonomy" id="591449"/>
    <lineage>
        <taxon>Eukaryota</taxon>
        <taxon>Metazoa</taxon>
        <taxon>Ecdysozoa</taxon>
        <taxon>Nematoda</taxon>
        <taxon>Chromadorea</taxon>
        <taxon>Rhabditida</taxon>
        <taxon>Tylenchina</taxon>
        <taxon>Panagrolaimomorpha</taxon>
        <taxon>Panagrolaimoidea</taxon>
        <taxon>Panagrolaimidae</taxon>
        <taxon>Panagrolaimus</taxon>
    </lineage>
</organism>
<protein>
    <submittedName>
        <fullName evidence="2">Uncharacterized protein</fullName>
    </submittedName>
</protein>
<reference evidence="2" key="1">
    <citation type="submission" date="2022-11" db="UniProtKB">
        <authorList>
            <consortium name="WormBaseParasite"/>
        </authorList>
    </citation>
    <scope>IDENTIFICATION</scope>
</reference>
<dbReference type="WBParaSite" id="JU765_v2.g20567.t1">
    <property type="protein sequence ID" value="JU765_v2.g20567.t1"/>
    <property type="gene ID" value="JU765_v2.g20567"/>
</dbReference>